<keyword evidence="11" id="KW-0067">ATP-binding</keyword>
<comment type="caution">
    <text evidence="23">The sequence shown here is derived from an EMBL/GenBank/DDBJ whole genome shotgun (WGS) entry which is preliminary data.</text>
</comment>
<evidence type="ECO:0000256" key="8">
    <source>
        <dbReference type="ARBA" id="ARBA00022741"/>
    </source>
</evidence>
<dbReference type="SUPFAM" id="SSF55785">
    <property type="entry name" value="PYP-like sensor domain (PAS domain)"/>
    <property type="match status" value="1"/>
</dbReference>
<name>A0A2J9VIC1_VIBMI</name>
<keyword evidence="8" id="KW-0547">Nucleotide-binding</keyword>
<evidence type="ECO:0000256" key="3">
    <source>
        <dbReference type="ARBA" id="ARBA00012438"/>
    </source>
</evidence>
<feature type="compositionally biased region" description="Basic and acidic residues" evidence="17">
    <location>
        <begin position="827"/>
        <end position="839"/>
    </location>
</feature>
<dbReference type="SMART" id="SM00073">
    <property type="entry name" value="HPT"/>
    <property type="match status" value="1"/>
</dbReference>
<keyword evidence="6" id="KW-0808">Transferase</keyword>
<dbReference type="GO" id="GO:0006355">
    <property type="term" value="P:regulation of DNA-templated transcription"/>
    <property type="evidence" value="ECO:0007669"/>
    <property type="project" value="InterPro"/>
</dbReference>
<dbReference type="Proteomes" id="UP000053748">
    <property type="component" value="Unassembled WGS sequence"/>
</dbReference>
<keyword evidence="14" id="KW-0472">Membrane</keyword>
<protein>
    <recommendedName>
        <fullName evidence="3">histidine kinase</fullName>
        <ecNumber evidence="3">2.7.13.3</ecNumber>
    </recommendedName>
</protein>
<comment type="catalytic activity">
    <reaction evidence="1">
        <text>ATP + protein L-histidine = ADP + protein N-phospho-L-histidine.</text>
        <dbReference type="EC" id="2.7.13.3"/>
    </reaction>
</comment>
<dbReference type="InterPro" id="IPR000014">
    <property type="entry name" value="PAS"/>
</dbReference>
<dbReference type="GO" id="GO:0016787">
    <property type="term" value="F:hydrolase activity"/>
    <property type="evidence" value="ECO:0007669"/>
    <property type="project" value="UniProtKB-KW"/>
</dbReference>
<dbReference type="GO" id="GO:0005886">
    <property type="term" value="C:plasma membrane"/>
    <property type="evidence" value="ECO:0007669"/>
    <property type="project" value="UniProtKB-SubCell"/>
</dbReference>
<evidence type="ECO:0000259" key="19">
    <source>
        <dbReference type="PROSITE" id="PS50110"/>
    </source>
</evidence>
<feature type="domain" description="PAS" evidence="20">
    <location>
        <begin position="158"/>
        <end position="206"/>
    </location>
</feature>
<dbReference type="SUPFAM" id="SSF52172">
    <property type="entry name" value="CheY-like"/>
    <property type="match status" value="2"/>
</dbReference>
<evidence type="ECO:0000256" key="15">
    <source>
        <dbReference type="PROSITE-ProRule" id="PRU00110"/>
    </source>
</evidence>
<feature type="domain" description="Histidine kinase" evidence="18">
    <location>
        <begin position="304"/>
        <end position="525"/>
    </location>
</feature>
<evidence type="ECO:0000256" key="11">
    <source>
        <dbReference type="ARBA" id="ARBA00022840"/>
    </source>
</evidence>
<evidence type="ECO:0000256" key="7">
    <source>
        <dbReference type="ARBA" id="ARBA00022692"/>
    </source>
</evidence>
<dbReference type="Gene3D" id="3.30.565.10">
    <property type="entry name" value="Histidine kinase-like ATPase, C-terminal domain"/>
    <property type="match status" value="1"/>
</dbReference>
<evidence type="ECO:0000259" key="18">
    <source>
        <dbReference type="PROSITE" id="PS50109"/>
    </source>
</evidence>
<organism evidence="23 24">
    <name type="scientific">Vibrio mimicus</name>
    <dbReference type="NCBI Taxonomy" id="674"/>
    <lineage>
        <taxon>Bacteria</taxon>
        <taxon>Pseudomonadati</taxon>
        <taxon>Pseudomonadota</taxon>
        <taxon>Gammaproteobacteria</taxon>
        <taxon>Vibrionales</taxon>
        <taxon>Vibrionaceae</taxon>
        <taxon>Vibrio</taxon>
    </lineage>
</organism>
<keyword evidence="24" id="KW-1185">Reference proteome</keyword>
<feature type="modified residue" description="4-aspartylphosphate" evidence="16">
    <location>
        <position position="598"/>
    </location>
</feature>
<dbReference type="PROSITE" id="PS50112">
    <property type="entry name" value="PAS"/>
    <property type="match status" value="1"/>
</dbReference>
<evidence type="ECO:0000256" key="9">
    <source>
        <dbReference type="ARBA" id="ARBA00022777"/>
    </source>
</evidence>
<dbReference type="SUPFAM" id="SSF47384">
    <property type="entry name" value="Homodimeric domain of signal transducing histidine kinase"/>
    <property type="match status" value="1"/>
</dbReference>
<dbReference type="Pfam" id="PF00512">
    <property type="entry name" value="HisKA"/>
    <property type="match status" value="1"/>
</dbReference>
<keyword evidence="10" id="KW-0378">Hydrolase</keyword>
<dbReference type="PROSITE" id="PS50113">
    <property type="entry name" value="PAC"/>
    <property type="match status" value="1"/>
</dbReference>
<feature type="domain" description="Response regulatory" evidence="19">
    <location>
        <begin position="692"/>
        <end position="813"/>
    </location>
</feature>
<feature type="modified residue" description="Phosphohistidine" evidence="15">
    <location>
        <position position="902"/>
    </location>
</feature>
<dbReference type="GO" id="GO:0000155">
    <property type="term" value="F:phosphorelay sensor kinase activity"/>
    <property type="evidence" value="ECO:0007669"/>
    <property type="project" value="InterPro"/>
</dbReference>
<dbReference type="PANTHER" id="PTHR45339:SF1">
    <property type="entry name" value="HYBRID SIGNAL TRANSDUCTION HISTIDINE KINASE J"/>
    <property type="match status" value="1"/>
</dbReference>
<evidence type="ECO:0000313" key="24">
    <source>
        <dbReference type="Proteomes" id="UP000053748"/>
    </source>
</evidence>
<gene>
    <name evidence="23" type="ORF">AL544_000670</name>
</gene>
<evidence type="ECO:0000256" key="16">
    <source>
        <dbReference type="PROSITE-ProRule" id="PRU00169"/>
    </source>
</evidence>
<dbReference type="CDD" id="cd00082">
    <property type="entry name" value="HisKA"/>
    <property type="match status" value="1"/>
</dbReference>
<dbReference type="Gene3D" id="1.10.287.130">
    <property type="match status" value="1"/>
</dbReference>
<keyword evidence="13" id="KW-0902">Two-component regulatory system</keyword>
<comment type="subcellular location">
    <subcellularLocation>
        <location evidence="2">Cell membrane</location>
        <topology evidence="2">Multi-pass membrane protein</topology>
    </subcellularLocation>
</comment>
<dbReference type="SUPFAM" id="SSF55874">
    <property type="entry name" value="ATPase domain of HSP90 chaperone/DNA topoisomerase II/histidine kinase"/>
    <property type="match status" value="1"/>
</dbReference>
<proteinExistence type="predicted"/>
<dbReference type="Gene3D" id="1.20.120.160">
    <property type="entry name" value="HPT domain"/>
    <property type="match status" value="1"/>
</dbReference>
<feature type="modified residue" description="4-aspartylphosphate" evidence="16">
    <location>
        <position position="746"/>
    </location>
</feature>
<dbReference type="InterPro" id="IPR004358">
    <property type="entry name" value="Sig_transdc_His_kin-like_C"/>
</dbReference>
<dbReference type="InterPro" id="IPR008207">
    <property type="entry name" value="Sig_transdc_His_kin_Hpt_dom"/>
</dbReference>
<dbReference type="PROSITE" id="PS50894">
    <property type="entry name" value="HPT"/>
    <property type="match status" value="1"/>
</dbReference>
<evidence type="ECO:0000256" key="10">
    <source>
        <dbReference type="ARBA" id="ARBA00022801"/>
    </source>
</evidence>
<evidence type="ECO:0000259" key="22">
    <source>
        <dbReference type="PROSITE" id="PS50894"/>
    </source>
</evidence>
<dbReference type="PANTHER" id="PTHR45339">
    <property type="entry name" value="HYBRID SIGNAL TRANSDUCTION HISTIDINE KINASE J"/>
    <property type="match status" value="1"/>
</dbReference>
<dbReference type="InterPro" id="IPR035965">
    <property type="entry name" value="PAS-like_dom_sf"/>
</dbReference>
<dbReference type="CDD" id="cd17546">
    <property type="entry name" value="REC_hyHK_CKI1_RcsC-like"/>
    <property type="match status" value="2"/>
</dbReference>
<dbReference type="OrthoDB" id="9810730at2"/>
<dbReference type="InterPro" id="IPR036641">
    <property type="entry name" value="HPT_dom_sf"/>
</dbReference>
<dbReference type="Pfam" id="PF00989">
    <property type="entry name" value="PAS"/>
    <property type="match status" value="1"/>
</dbReference>
<keyword evidence="12" id="KW-1133">Transmembrane helix</keyword>
<keyword evidence="5 16" id="KW-0597">Phosphoprotein</keyword>
<feature type="region of interest" description="Disordered" evidence="17">
    <location>
        <begin position="820"/>
        <end position="839"/>
    </location>
</feature>
<dbReference type="InterPro" id="IPR005467">
    <property type="entry name" value="His_kinase_dom"/>
</dbReference>
<dbReference type="FunFam" id="1.10.287.130:FF:000003">
    <property type="entry name" value="Histidine kinase"/>
    <property type="match status" value="1"/>
</dbReference>
<dbReference type="SMART" id="SM00387">
    <property type="entry name" value="HATPase_c"/>
    <property type="match status" value="1"/>
</dbReference>
<dbReference type="FunFam" id="3.30.565.10:FF:000010">
    <property type="entry name" value="Sensor histidine kinase RcsC"/>
    <property type="match status" value="1"/>
</dbReference>
<dbReference type="CDD" id="cd00088">
    <property type="entry name" value="HPT"/>
    <property type="match status" value="1"/>
</dbReference>
<keyword evidence="4" id="KW-1003">Cell membrane</keyword>
<feature type="domain" description="HPt" evidence="22">
    <location>
        <begin position="863"/>
        <end position="957"/>
    </location>
</feature>
<evidence type="ECO:0000256" key="4">
    <source>
        <dbReference type="ARBA" id="ARBA00022475"/>
    </source>
</evidence>
<dbReference type="SMART" id="SM00388">
    <property type="entry name" value="HisKA"/>
    <property type="match status" value="1"/>
</dbReference>
<accession>A0A2J9VIC1</accession>
<evidence type="ECO:0000256" key="2">
    <source>
        <dbReference type="ARBA" id="ARBA00004651"/>
    </source>
</evidence>
<dbReference type="Gene3D" id="3.30.450.20">
    <property type="entry name" value="PAS domain"/>
    <property type="match status" value="1"/>
</dbReference>
<reference evidence="23" key="1">
    <citation type="submission" date="2017-12" db="EMBL/GenBank/DDBJ databases">
        <title>FDA dAtabase for Regulatory Grade micrObial Sequences (FDA-ARGOS): Supporting development and validation of Infectious Disease Dx tests.</title>
        <authorList>
            <person name="Hoffmann M."/>
            <person name="Allard M."/>
            <person name="Evans P."/>
            <person name="Brown E."/>
            <person name="Tallon L.J."/>
            <person name="Sadzewicz L."/>
            <person name="Sengamalay N."/>
            <person name="Ott S."/>
            <person name="Godinez A."/>
            <person name="Nagaraj S."/>
            <person name="Vavikolanu K."/>
            <person name="Aluvathingal J."/>
            <person name="Nadendla S."/>
            <person name="Hobson J."/>
            <person name="Sichtig H."/>
        </authorList>
    </citation>
    <scope>NUCLEOTIDE SEQUENCE [LARGE SCALE GENOMIC DNA]</scope>
    <source>
        <strain evidence="23">FDAARGOS_113</strain>
    </source>
</reference>
<dbReference type="PROSITE" id="PS50110">
    <property type="entry name" value="RESPONSE_REGULATORY"/>
    <property type="match status" value="2"/>
</dbReference>
<dbReference type="InterPro" id="IPR000700">
    <property type="entry name" value="PAS-assoc_C"/>
</dbReference>
<dbReference type="InterPro" id="IPR003594">
    <property type="entry name" value="HATPase_dom"/>
</dbReference>
<dbReference type="InterPro" id="IPR011006">
    <property type="entry name" value="CheY-like_superfamily"/>
</dbReference>
<dbReference type="CDD" id="cd16922">
    <property type="entry name" value="HATPase_EvgS-ArcB-TorS-like"/>
    <property type="match status" value="1"/>
</dbReference>
<evidence type="ECO:0000259" key="20">
    <source>
        <dbReference type="PROSITE" id="PS50112"/>
    </source>
</evidence>
<dbReference type="NCBIfam" id="TIGR00229">
    <property type="entry name" value="sensory_box"/>
    <property type="match status" value="1"/>
</dbReference>
<dbReference type="PROSITE" id="PS50109">
    <property type="entry name" value="HIS_KIN"/>
    <property type="match status" value="1"/>
</dbReference>
<dbReference type="PRINTS" id="PR00344">
    <property type="entry name" value="BCTRLSENSOR"/>
</dbReference>
<evidence type="ECO:0000313" key="23">
    <source>
        <dbReference type="EMBL" id="PNM63528.1"/>
    </source>
</evidence>
<dbReference type="RefSeq" id="WP_000004978.1">
    <property type="nucleotide sequence ID" value="NZ_CAWMSS010000002.1"/>
</dbReference>
<dbReference type="InterPro" id="IPR013767">
    <property type="entry name" value="PAS_fold"/>
</dbReference>
<feature type="domain" description="PAC" evidence="21">
    <location>
        <begin position="236"/>
        <end position="286"/>
    </location>
</feature>
<dbReference type="SMART" id="SM00091">
    <property type="entry name" value="PAS"/>
    <property type="match status" value="1"/>
</dbReference>
<dbReference type="InterPro" id="IPR003661">
    <property type="entry name" value="HisK_dim/P_dom"/>
</dbReference>
<dbReference type="STRING" id="674.VM_19515"/>
<dbReference type="Pfam" id="PF01627">
    <property type="entry name" value="Hpt"/>
    <property type="match status" value="1"/>
</dbReference>
<dbReference type="Pfam" id="PF00072">
    <property type="entry name" value="Response_reg"/>
    <property type="match status" value="2"/>
</dbReference>
<dbReference type="Gene3D" id="3.40.50.2300">
    <property type="match status" value="2"/>
</dbReference>
<sequence length="1053" mass="116947">MSETIEILLHNSEAGLIALRQKCLTTARCLGLSPTEQDLLTLHAADLFNQLLSVAPSATLQVTINDSGLTLAGRYPVSVSASAQYMLGMQVNSHRFVCHIAAKRKTSRDEQEKLRELWLEKGRDELLEELHETNRALAQHQAGLEEEIAKRTKELAVSEELSRTIIEGAPSSVAIIDSQGLILLWNKTAITTYGYTADEALGQPLLTLLKMALPPELAAALTLPLRVEQQQLLNEAFYEAETYTRDGTLVPIDLGVSIFELNGQCQAAMFLRDVTARKAAEQELNEAKAKAEEAVEVKSMFLANMSHEIRTPMNAIIGMSHLALKTELTPKQRDYVSKIHSSATLLLGIINDILDFSKIEAGKLSIEHIEFSLEEVLHNVSMVTGQKAFDKGLELLFSLPREIPHKLIGDPLRIGQVVINLVNNAVKFTEQGEISVSVQVGERQPGRIKLLFNVSDTGIGMTEKQTRNLFQAFTQADGSTTRKYGGTGLGLSISRRLVELMEGEISVTSKPDAGSCFTFNAWFDVDENQAPHQKVVPDVLGSIRALIVDDNDHAREILQDMLSMLAIPPETAANGVEALRKLEQGVANGKPFNLVFMDWNMPEMNGIETTRAIRHSFAAEHQPKVVIVTAYDKDDLQQMISEIDICGFLTKPIGQSHLFDLLVNLFVGSKAQASVAARISHHHEHGDIRGLRVLLTEDNEINQQIALELMEAKELVVTIANNGKEALDHLAHSLETQQRFDIIFMDLQMPVMDGYEAARHIRSTPEHDDTPLIAMTAHAMVEERERCLSLGMNDHVSKPIDPDLLYRTIAKWCEGKAKSTTTAESNAKMEPDIPEPSTEKTSFELTDVERLDVKNGLLRVAGNEKLYRRLLSQMMDKEYDIVKRIVVALEHNDRELAVRYAHTLKGTAANLGAVRASDIAARLEIALGKEGGAIQLHSLLDELASHLEYFFALLAKALNRPIPNQMNPQTLDKETIAILHQLHLYLLDMDAAALDFLEQHYLHLNSLFKSEDFAACCQLISECDFAAAEVALRRAVSLYPLDLDKIYGQTDHE</sequence>
<dbReference type="InterPro" id="IPR036890">
    <property type="entry name" value="HATPase_C_sf"/>
</dbReference>
<keyword evidence="9 23" id="KW-0418">Kinase</keyword>
<evidence type="ECO:0000256" key="6">
    <source>
        <dbReference type="ARBA" id="ARBA00022679"/>
    </source>
</evidence>
<evidence type="ECO:0000256" key="14">
    <source>
        <dbReference type="ARBA" id="ARBA00023136"/>
    </source>
</evidence>
<dbReference type="CDD" id="cd00130">
    <property type="entry name" value="PAS"/>
    <property type="match status" value="1"/>
</dbReference>
<evidence type="ECO:0000256" key="1">
    <source>
        <dbReference type="ARBA" id="ARBA00000085"/>
    </source>
</evidence>
<evidence type="ECO:0000256" key="17">
    <source>
        <dbReference type="SAM" id="MobiDB-lite"/>
    </source>
</evidence>
<dbReference type="EMBL" id="LOSJ02000001">
    <property type="protein sequence ID" value="PNM63528.1"/>
    <property type="molecule type" value="Genomic_DNA"/>
</dbReference>
<dbReference type="AlphaFoldDB" id="A0A2J9VIC1"/>
<dbReference type="GO" id="GO:0005524">
    <property type="term" value="F:ATP binding"/>
    <property type="evidence" value="ECO:0007669"/>
    <property type="project" value="UniProtKB-KW"/>
</dbReference>
<dbReference type="SUPFAM" id="SSF47226">
    <property type="entry name" value="Histidine-containing phosphotransfer domain, HPT domain"/>
    <property type="match status" value="1"/>
</dbReference>
<dbReference type="Pfam" id="PF02518">
    <property type="entry name" value="HATPase_c"/>
    <property type="match status" value="1"/>
</dbReference>
<keyword evidence="7" id="KW-0812">Transmembrane</keyword>
<evidence type="ECO:0000256" key="5">
    <source>
        <dbReference type="ARBA" id="ARBA00022553"/>
    </source>
</evidence>
<dbReference type="InterPro" id="IPR036097">
    <property type="entry name" value="HisK_dim/P_sf"/>
</dbReference>
<dbReference type="InterPro" id="IPR001789">
    <property type="entry name" value="Sig_transdc_resp-reg_receiver"/>
</dbReference>
<evidence type="ECO:0000256" key="12">
    <source>
        <dbReference type="ARBA" id="ARBA00022989"/>
    </source>
</evidence>
<feature type="domain" description="Response regulatory" evidence="19">
    <location>
        <begin position="544"/>
        <end position="666"/>
    </location>
</feature>
<evidence type="ECO:0000259" key="21">
    <source>
        <dbReference type="PROSITE" id="PS50113"/>
    </source>
</evidence>
<dbReference type="EC" id="2.7.13.3" evidence="3"/>
<evidence type="ECO:0000256" key="13">
    <source>
        <dbReference type="ARBA" id="ARBA00023012"/>
    </source>
</evidence>
<dbReference type="SMART" id="SM00448">
    <property type="entry name" value="REC"/>
    <property type="match status" value="2"/>
</dbReference>